<dbReference type="PRINTS" id="PR00469">
    <property type="entry name" value="PNDRDTASEII"/>
</dbReference>
<proteinExistence type="inferred from homology"/>
<comment type="caution">
    <text evidence="11">The sequence shown here is derived from an EMBL/GenBank/DDBJ whole genome shotgun (WGS) entry which is preliminary data.</text>
</comment>
<dbReference type="SUPFAM" id="SSF55424">
    <property type="entry name" value="FAD/NAD-linked reductases, dimerisation (C-terminal) domain"/>
    <property type="match status" value="1"/>
</dbReference>
<evidence type="ECO:0000313" key="12">
    <source>
        <dbReference type="Proteomes" id="UP001295684"/>
    </source>
</evidence>
<dbReference type="InterPro" id="IPR028202">
    <property type="entry name" value="Reductase_C"/>
</dbReference>
<comment type="cofactor">
    <cofactor evidence="1">
        <name>FAD</name>
        <dbReference type="ChEBI" id="CHEBI:57692"/>
    </cofactor>
</comment>
<dbReference type="Pfam" id="PF00355">
    <property type="entry name" value="Rieske"/>
    <property type="match status" value="1"/>
</dbReference>
<evidence type="ECO:0000256" key="9">
    <source>
        <dbReference type="ARBA" id="ARBA00023014"/>
    </source>
</evidence>
<organism evidence="11 12">
    <name type="scientific">Euplotes crassus</name>
    <dbReference type="NCBI Taxonomy" id="5936"/>
    <lineage>
        <taxon>Eukaryota</taxon>
        <taxon>Sar</taxon>
        <taxon>Alveolata</taxon>
        <taxon>Ciliophora</taxon>
        <taxon>Intramacronucleata</taxon>
        <taxon>Spirotrichea</taxon>
        <taxon>Hypotrichia</taxon>
        <taxon>Euplotida</taxon>
        <taxon>Euplotidae</taxon>
        <taxon>Moneuplotes</taxon>
    </lineage>
</organism>
<keyword evidence="3" id="KW-0285">Flavoprotein</keyword>
<keyword evidence="9" id="KW-0411">Iron-sulfur</keyword>
<dbReference type="AlphaFoldDB" id="A0AAD1U5B8"/>
<dbReference type="EMBL" id="CAMPGE010003359">
    <property type="protein sequence ID" value="CAI2362193.1"/>
    <property type="molecule type" value="Genomic_DNA"/>
</dbReference>
<dbReference type="Proteomes" id="UP001295684">
    <property type="component" value="Unassembled WGS sequence"/>
</dbReference>
<evidence type="ECO:0000256" key="5">
    <source>
        <dbReference type="ARBA" id="ARBA00022723"/>
    </source>
</evidence>
<dbReference type="PRINTS" id="PR00368">
    <property type="entry name" value="FADPNR"/>
</dbReference>
<dbReference type="Gene3D" id="2.102.10.10">
    <property type="entry name" value="Rieske [2Fe-2S] iron-sulphur domain"/>
    <property type="match status" value="1"/>
</dbReference>
<keyword evidence="12" id="KW-1185">Reference proteome</keyword>
<name>A0AAD1U5B8_EUPCR</name>
<evidence type="ECO:0000256" key="8">
    <source>
        <dbReference type="ARBA" id="ARBA00023004"/>
    </source>
</evidence>
<dbReference type="InterPro" id="IPR016156">
    <property type="entry name" value="FAD/NAD-linked_Rdtase_dimer_sf"/>
</dbReference>
<evidence type="ECO:0000259" key="10">
    <source>
        <dbReference type="PROSITE" id="PS51296"/>
    </source>
</evidence>
<protein>
    <recommendedName>
        <fullName evidence="10">Rieske domain-containing protein</fullName>
    </recommendedName>
</protein>
<dbReference type="SUPFAM" id="SSF51905">
    <property type="entry name" value="FAD/NAD(P)-binding domain"/>
    <property type="match status" value="1"/>
</dbReference>
<dbReference type="Pfam" id="PF14759">
    <property type="entry name" value="Reductase_C"/>
    <property type="match status" value="1"/>
</dbReference>
<dbReference type="InterPro" id="IPR050446">
    <property type="entry name" value="FAD-oxidoreductase/Apoptosis"/>
</dbReference>
<evidence type="ECO:0000313" key="11">
    <source>
        <dbReference type="EMBL" id="CAI2362193.1"/>
    </source>
</evidence>
<keyword evidence="8" id="KW-0408">Iron</keyword>
<dbReference type="InterPro" id="IPR017941">
    <property type="entry name" value="Rieske_2Fe-2S"/>
</dbReference>
<comment type="similarity">
    <text evidence="2">Belongs to the FAD-dependent oxidoreductase family.</text>
</comment>
<dbReference type="PANTHER" id="PTHR43557:SF2">
    <property type="entry name" value="RIESKE DOMAIN-CONTAINING PROTEIN-RELATED"/>
    <property type="match status" value="1"/>
</dbReference>
<evidence type="ECO:0000256" key="7">
    <source>
        <dbReference type="ARBA" id="ARBA00023002"/>
    </source>
</evidence>
<keyword evidence="5" id="KW-0479">Metal-binding</keyword>
<keyword evidence="4" id="KW-0001">2Fe-2S</keyword>
<evidence type="ECO:0000256" key="6">
    <source>
        <dbReference type="ARBA" id="ARBA00022827"/>
    </source>
</evidence>
<keyword evidence="7" id="KW-0560">Oxidoreductase</keyword>
<dbReference type="GO" id="GO:0046872">
    <property type="term" value="F:metal ion binding"/>
    <property type="evidence" value="ECO:0007669"/>
    <property type="project" value="UniProtKB-KW"/>
</dbReference>
<dbReference type="GO" id="GO:0005737">
    <property type="term" value="C:cytoplasm"/>
    <property type="evidence" value="ECO:0007669"/>
    <property type="project" value="TreeGrafter"/>
</dbReference>
<gene>
    <name evidence="11" type="ORF">ECRASSUSDP1_LOCUS3515</name>
</gene>
<dbReference type="PANTHER" id="PTHR43557">
    <property type="entry name" value="APOPTOSIS-INDUCING FACTOR 1"/>
    <property type="match status" value="1"/>
</dbReference>
<evidence type="ECO:0000256" key="3">
    <source>
        <dbReference type="ARBA" id="ARBA00022630"/>
    </source>
</evidence>
<dbReference type="SUPFAM" id="SSF50022">
    <property type="entry name" value="ISP domain"/>
    <property type="match status" value="1"/>
</dbReference>
<evidence type="ECO:0000256" key="2">
    <source>
        <dbReference type="ARBA" id="ARBA00006442"/>
    </source>
</evidence>
<evidence type="ECO:0000256" key="4">
    <source>
        <dbReference type="ARBA" id="ARBA00022714"/>
    </source>
</evidence>
<sequence>MFTRRVLQFKKPAVSLGRTFSTRSTFANIRAGAFMRSSRRVLPALGFSLGAFYGMKHLNYSSKFRFSTQMAEAQEEFKEIEVTGHENLGEGEMMAFQVGPKDGDKILIAKYQGKIYALSNFCSHFGVPLAGSVLLEDKVICPAHNAAFSIVDGYPEYAPALNGLPTYETYEKDGKLFVKLPPNYKASKQVDMATRDESNKARVVIVGGGAAGLSAAETLRQSDYTGEIIILSDEDKTAYDRTLLSKVLVNGDADKWLLRKQDFFDKYGIDFRTSSKVKGVNVESNEVTLADGTTVSYDKLLLATGGHPKRPILPGIDLEGVYTLRNASDQEKIKSHVKDGLKVVIAGASFIGFEAAASFASSKIEGVQVHVVDMVNTAFEGALGKDVGGVLQKLGEDNGVKFHLSNGVKKIHGEGGKATKVELNNGEILDADIVLFGTGVQPTTQYIQEGIELDRDGSIKVNPFLQTSASNVYAAGDIASYPYHVTGARARVEHWNHALQQGEIAAFNILGKDIPYDAIPFFWTRNYMKSLQYVGYTRDYDDVFVDGSLEEQKFVAYYTKGEKIQAAAAFNRGADIHIIKEAMRLGLLPKASEIKDGSVTVQDLKAKILAKPGASACRRKSCCRNKKSS</sequence>
<dbReference type="PROSITE" id="PS51296">
    <property type="entry name" value="RIESKE"/>
    <property type="match status" value="1"/>
</dbReference>
<feature type="domain" description="Rieske" evidence="10">
    <location>
        <begin position="80"/>
        <end position="178"/>
    </location>
</feature>
<dbReference type="InterPro" id="IPR023753">
    <property type="entry name" value="FAD/NAD-binding_dom"/>
</dbReference>
<dbReference type="Gene3D" id="3.50.50.60">
    <property type="entry name" value="FAD/NAD(P)-binding domain"/>
    <property type="match status" value="2"/>
</dbReference>
<dbReference type="Pfam" id="PF07992">
    <property type="entry name" value="Pyr_redox_2"/>
    <property type="match status" value="1"/>
</dbReference>
<dbReference type="Gene3D" id="3.30.390.30">
    <property type="match status" value="1"/>
</dbReference>
<dbReference type="GO" id="GO:0051537">
    <property type="term" value="F:2 iron, 2 sulfur cluster binding"/>
    <property type="evidence" value="ECO:0007669"/>
    <property type="project" value="UniProtKB-KW"/>
</dbReference>
<reference evidence="11" key="1">
    <citation type="submission" date="2023-07" db="EMBL/GenBank/DDBJ databases">
        <authorList>
            <consortium name="AG Swart"/>
            <person name="Singh M."/>
            <person name="Singh A."/>
            <person name="Seah K."/>
            <person name="Emmerich C."/>
        </authorList>
    </citation>
    <scope>NUCLEOTIDE SEQUENCE</scope>
    <source>
        <strain evidence="11">DP1</strain>
    </source>
</reference>
<evidence type="ECO:0000256" key="1">
    <source>
        <dbReference type="ARBA" id="ARBA00001974"/>
    </source>
</evidence>
<dbReference type="InterPro" id="IPR036188">
    <property type="entry name" value="FAD/NAD-bd_sf"/>
</dbReference>
<keyword evidence="6" id="KW-0274">FAD</keyword>
<dbReference type="GO" id="GO:0016651">
    <property type="term" value="F:oxidoreductase activity, acting on NAD(P)H"/>
    <property type="evidence" value="ECO:0007669"/>
    <property type="project" value="TreeGrafter"/>
</dbReference>
<dbReference type="InterPro" id="IPR036922">
    <property type="entry name" value="Rieske_2Fe-2S_sf"/>
</dbReference>
<accession>A0AAD1U5B8</accession>